<dbReference type="InterPro" id="IPR019495">
    <property type="entry name" value="EXOSC1_C"/>
</dbReference>
<dbReference type="Pfam" id="PF00581">
    <property type="entry name" value="Rhodanese"/>
    <property type="match status" value="1"/>
</dbReference>
<dbReference type="InterPro" id="IPR029033">
    <property type="entry name" value="His_PPase_superfam"/>
</dbReference>
<keyword evidence="16 24" id="KW-0413">Isomerase</keyword>
<evidence type="ECO:0000256" key="23">
    <source>
        <dbReference type="PIRSR" id="PIRSR613078-3"/>
    </source>
</evidence>
<keyword evidence="15 24" id="KW-0324">Glycolysis</keyword>
<dbReference type="GO" id="GO:0004082">
    <property type="term" value="F:bisphosphoglycerate mutase activity"/>
    <property type="evidence" value="ECO:0007669"/>
    <property type="project" value="UniProtKB-EC"/>
</dbReference>
<evidence type="ECO:0000256" key="4">
    <source>
        <dbReference type="ARBA" id="ARBA00006717"/>
    </source>
</evidence>
<comment type="subcellular location">
    <subcellularLocation>
        <location evidence="2">Cytoplasm</location>
    </subcellularLocation>
    <subcellularLocation>
        <location evidence="3">Nucleus</location>
        <location evidence="3">Nucleolus</location>
    </subcellularLocation>
</comment>
<keyword evidence="10" id="KW-0498">Mitosis</keyword>
<feature type="binding site" evidence="22">
    <location>
        <position position="474"/>
    </location>
    <ligand>
        <name>substrate</name>
    </ligand>
</feature>
<comment type="similarity">
    <text evidence="19">Belongs to the CSL4 family.</text>
</comment>
<evidence type="ECO:0000256" key="22">
    <source>
        <dbReference type="PIRSR" id="PIRSR613078-2"/>
    </source>
</evidence>
<keyword evidence="7" id="KW-0698">rRNA processing</keyword>
<feature type="binding site" evidence="22">
    <location>
        <begin position="463"/>
        <end position="466"/>
    </location>
    <ligand>
        <name>substrate</name>
    </ligand>
</feature>
<dbReference type="FunFam" id="3.40.50.1240:FF:000007">
    <property type="entry name" value="Phosphoglycerate mutase"/>
    <property type="match status" value="1"/>
</dbReference>
<dbReference type="FunFam" id="2.40.50.100:FF:000024">
    <property type="entry name" value="Exosome complex component CSL4"/>
    <property type="match status" value="1"/>
</dbReference>
<evidence type="ECO:0000256" key="24">
    <source>
        <dbReference type="RuleBase" id="RU004511"/>
    </source>
</evidence>
<dbReference type="GO" id="GO:0003723">
    <property type="term" value="F:RNA binding"/>
    <property type="evidence" value="ECO:0007669"/>
    <property type="project" value="UniProtKB-KW"/>
</dbReference>
<keyword evidence="9" id="KW-0132">Cell division</keyword>
<dbReference type="GO" id="GO:1902751">
    <property type="term" value="P:positive regulation of cell cycle G2/M phase transition"/>
    <property type="evidence" value="ECO:0007669"/>
    <property type="project" value="InterPro"/>
</dbReference>
<accession>A0AAD8ZPI4</accession>
<dbReference type="GO" id="GO:0004619">
    <property type="term" value="F:phosphoglycerate mutase activity"/>
    <property type="evidence" value="ECO:0007669"/>
    <property type="project" value="UniProtKB-EC"/>
</dbReference>
<dbReference type="InterPro" id="IPR005952">
    <property type="entry name" value="Phosphogly_mut1"/>
</dbReference>
<dbReference type="InterPro" id="IPR001345">
    <property type="entry name" value="PG/BPGM_mutase_AS"/>
</dbReference>
<dbReference type="FunFam" id="2.40.50.140:FF:000135">
    <property type="entry name" value="Exosome complex component CSL4"/>
    <property type="match status" value="1"/>
</dbReference>
<dbReference type="SUPFAM" id="SSF50249">
    <property type="entry name" value="Nucleic acid-binding proteins"/>
    <property type="match status" value="1"/>
</dbReference>
<evidence type="ECO:0000256" key="16">
    <source>
        <dbReference type="ARBA" id="ARBA00023235"/>
    </source>
</evidence>
<evidence type="ECO:0000256" key="25">
    <source>
        <dbReference type="SAM" id="MobiDB-lite"/>
    </source>
</evidence>
<dbReference type="SUPFAM" id="SSF110324">
    <property type="entry name" value="Ribosomal L27 protein-like"/>
    <property type="match status" value="1"/>
</dbReference>
<comment type="similarity">
    <text evidence="4 24">Belongs to the phosphoglycerate mutase family. BPG-dependent PGAM subfamily.</text>
</comment>
<feature type="binding site" evidence="22">
    <location>
        <begin position="561"/>
        <end position="562"/>
    </location>
    <ligand>
        <name>substrate</name>
    </ligand>
</feature>
<feature type="domain" description="Rhodanese" evidence="26">
    <location>
        <begin position="174"/>
        <end position="302"/>
    </location>
</feature>
<evidence type="ECO:0000256" key="11">
    <source>
        <dbReference type="ARBA" id="ARBA00022801"/>
    </source>
</evidence>
<comment type="subunit">
    <text evidence="20">Component of the RNA exosome core complex (Exo-9), composed of EXOSC1, EXOSC2, EXOSC3, EXOSC4, EXOSC5, EXOSC6, EXOSC7, EXOSC8 and EXOSC9; within the complex interacts with EXOSC6. The catalytically inactive RNA exosome core complex (Exo-9) associates with the catalytic subunit EXOSC10/RRP6. Exo-9 may associate with DIS3 to form the nucleolar exosome complex, or DIS3L to form the cytoplasmic exosome complex. Exo-9 is formed by a hexameric base ring consisting of the heterodimers EXOSC4-EXOSC9, EXOSC5-EXOSC8 and EXOSC6-EXOSC7, and a cap ring consisting of EXOSC1, EXOSC2 and EXOSC3. The RNA exosome complex associates with cofactors C1D/RRP47, MPHOSPH6/MPP6 and MTREX/MTR4. Interacts with DDX60.</text>
</comment>
<dbReference type="InterPro" id="IPR000751">
    <property type="entry name" value="MPI_Phosphatase"/>
</dbReference>
<dbReference type="Gene3D" id="3.40.50.1240">
    <property type="entry name" value="Phosphoglycerate mutase-like"/>
    <property type="match status" value="1"/>
</dbReference>
<dbReference type="CDD" id="cd07067">
    <property type="entry name" value="HP_PGM_like"/>
    <property type="match status" value="1"/>
</dbReference>
<evidence type="ECO:0000256" key="21">
    <source>
        <dbReference type="PIRSR" id="PIRSR613078-1"/>
    </source>
</evidence>
<dbReference type="EC" id="5.4.2.11" evidence="24"/>
<evidence type="ECO:0000313" key="28">
    <source>
        <dbReference type="Proteomes" id="UP001239994"/>
    </source>
</evidence>
<evidence type="ECO:0000256" key="13">
    <source>
        <dbReference type="ARBA" id="ARBA00022884"/>
    </source>
</evidence>
<dbReference type="GO" id="GO:0006364">
    <property type="term" value="P:rRNA processing"/>
    <property type="evidence" value="ECO:0007669"/>
    <property type="project" value="UniProtKB-KW"/>
</dbReference>
<dbReference type="EMBL" id="JAROKS010000006">
    <property type="protein sequence ID" value="KAK1803082.1"/>
    <property type="molecule type" value="Genomic_DNA"/>
</dbReference>
<evidence type="ECO:0000256" key="2">
    <source>
        <dbReference type="ARBA" id="ARBA00004496"/>
    </source>
</evidence>
<evidence type="ECO:0000256" key="12">
    <source>
        <dbReference type="ARBA" id="ARBA00022835"/>
    </source>
</evidence>
<evidence type="ECO:0000313" key="27">
    <source>
        <dbReference type="EMBL" id="KAK1803082.1"/>
    </source>
</evidence>
<dbReference type="PROSITE" id="PS00175">
    <property type="entry name" value="PG_MUTASE"/>
    <property type="match status" value="1"/>
</dbReference>
<keyword evidence="14" id="KW-0904">Protein phosphatase</keyword>
<evidence type="ECO:0000256" key="19">
    <source>
        <dbReference type="ARBA" id="ARBA00061155"/>
    </source>
</evidence>
<dbReference type="Pfam" id="PF14382">
    <property type="entry name" value="ECR1_N"/>
    <property type="match status" value="1"/>
</dbReference>
<keyword evidence="11" id="KW-0378">Hydrolase</keyword>
<comment type="caution">
    <text evidence="27">The sequence shown here is derived from an EMBL/GenBank/DDBJ whole genome shotgun (WGS) entry which is preliminary data.</text>
</comment>
<feature type="binding site" evidence="22">
    <location>
        <begin position="384"/>
        <end position="391"/>
    </location>
    <ligand>
        <name>substrate</name>
    </ligand>
</feature>
<evidence type="ECO:0000256" key="20">
    <source>
        <dbReference type="ARBA" id="ARBA00063615"/>
    </source>
</evidence>
<dbReference type="PANTHER" id="PTHR11931">
    <property type="entry name" value="PHOSPHOGLYCERATE MUTASE"/>
    <property type="match status" value="1"/>
</dbReference>
<dbReference type="GO" id="GO:0051301">
    <property type="term" value="P:cell division"/>
    <property type="evidence" value="ECO:0007669"/>
    <property type="project" value="UniProtKB-KW"/>
</dbReference>
<dbReference type="Pfam" id="PF10447">
    <property type="entry name" value="EXOSC1"/>
    <property type="match status" value="1"/>
</dbReference>
<dbReference type="SMART" id="SM00855">
    <property type="entry name" value="PGAM"/>
    <property type="match status" value="1"/>
</dbReference>
<dbReference type="AlphaFoldDB" id="A0AAD8ZPI4"/>
<dbReference type="SMART" id="SM00316">
    <property type="entry name" value="S1"/>
    <property type="match status" value="1"/>
</dbReference>
<dbReference type="InterPro" id="IPR012340">
    <property type="entry name" value="NA-bd_OB-fold"/>
</dbReference>
<keyword evidence="6" id="KW-0963">Cytoplasm</keyword>
<dbReference type="CDD" id="cd01530">
    <property type="entry name" value="Cdc25"/>
    <property type="match status" value="1"/>
</dbReference>
<evidence type="ECO:0000256" key="10">
    <source>
        <dbReference type="ARBA" id="ARBA00022776"/>
    </source>
</evidence>
<comment type="catalytic activity">
    <reaction evidence="24">
        <text>(2R)-2-phosphoglycerate = (2R)-3-phosphoglycerate</text>
        <dbReference type="Rhea" id="RHEA:15901"/>
        <dbReference type="ChEBI" id="CHEBI:58272"/>
        <dbReference type="ChEBI" id="CHEBI:58289"/>
        <dbReference type="EC" id="5.4.2.11"/>
    </reaction>
</comment>
<dbReference type="Pfam" id="PF00300">
    <property type="entry name" value="His_Phos_1"/>
    <property type="match status" value="2"/>
</dbReference>
<feature type="binding site" evidence="22">
    <location>
        <begin position="490"/>
        <end position="491"/>
    </location>
    <ligand>
        <name>substrate</name>
    </ligand>
</feature>
<dbReference type="EC" id="5.4.2.4" evidence="24"/>
<dbReference type="SUPFAM" id="SSF52821">
    <property type="entry name" value="Rhodanese/Cell cycle control phosphatase"/>
    <property type="match status" value="1"/>
</dbReference>
<evidence type="ECO:0000256" key="6">
    <source>
        <dbReference type="ARBA" id="ARBA00022490"/>
    </source>
</evidence>
<dbReference type="GO" id="GO:0005737">
    <property type="term" value="C:cytoplasm"/>
    <property type="evidence" value="ECO:0007669"/>
    <property type="project" value="UniProtKB-SubCell"/>
</dbReference>
<dbReference type="CDD" id="cd05791">
    <property type="entry name" value="S1_CSL4"/>
    <property type="match status" value="1"/>
</dbReference>
<dbReference type="PRINTS" id="PR00716">
    <property type="entry name" value="MPIPHPHTASE"/>
</dbReference>
<dbReference type="GO" id="GO:0006096">
    <property type="term" value="P:glycolytic process"/>
    <property type="evidence" value="ECO:0007669"/>
    <property type="project" value="UniProtKB-KW"/>
</dbReference>
<dbReference type="InterPro" id="IPR001763">
    <property type="entry name" value="Rhodanese-like_dom"/>
</dbReference>
<dbReference type="SUPFAM" id="SSF53254">
    <property type="entry name" value="Phosphoglycerate mutase-like"/>
    <property type="match status" value="1"/>
</dbReference>
<dbReference type="NCBIfam" id="NF010713">
    <property type="entry name" value="PRK14115.1"/>
    <property type="match status" value="1"/>
</dbReference>
<proteinExistence type="inferred from homology"/>
<feature type="active site" description="Tele-phosphohistidine intermediate" evidence="21">
    <location>
        <position position="385"/>
    </location>
</feature>
<feature type="site" description="Transition state stabilizer" evidence="23">
    <location>
        <position position="560"/>
    </location>
</feature>
<feature type="region of interest" description="Disordered" evidence="25">
    <location>
        <begin position="68"/>
        <end position="97"/>
    </location>
</feature>
<keyword evidence="13" id="KW-0694">RNA-binding</keyword>
<gene>
    <name evidence="27" type="ORF">P4O66_021613</name>
</gene>
<keyword evidence="12" id="KW-0271">Exosome</keyword>
<evidence type="ECO:0000256" key="15">
    <source>
        <dbReference type="ARBA" id="ARBA00023152"/>
    </source>
</evidence>
<evidence type="ECO:0000256" key="9">
    <source>
        <dbReference type="ARBA" id="ARBA00022618"/>
    </source>
</evidence>
<dbReference type="Gene3D" id="3.40.250.10">
    <property type="entry name" value="Rhodanese-like domain"/>
    <property type="match status" value="1"/>
</dbReference>
<comment type="similarity">
    <text evidence="5">Belongs to the MPI phosphatase family.</text>
</comment>
<dbReference type="Gene3D" id="2.40.50.140">
    <property type="entry name" value="Nucleic acid-binding proteins"/>
    <property type="match status" value="1"/>
</dbReference>
<dbReference type="InterPro" id="IPR036873">
    <property type="entry name" value="Rhodanese-like_dom_sf"/>
</dbReference>
<keyword evidence="8" id="KW-0597">Phosphoprotein</keyword>
<comment type="catalytic activity">
    <reaction evidence="1 24">
        <text>(2R)-3-phospho-glyceroyl phosphate = (2R)-2,3-bisphosphoglycerate + H(+)</text>
        <dbReference type="Rhea" id="RHEA:17765"/>
        <dbReference type="ChEBI" id="CHEBI:15378"/>
        <dbReference type="ChEBI" id="CHEBI:57604"/>
        <dbReference type="ChEBI" id="CHEBI:58248"/>
        <dbReference type="EC" id="5.4.2.4"/>
    </reaction>
</comment>
<evidence type="ECO:0000256" key="5">
    <source>
        <dbReference type="ARBA" id="ARBA00011065"/>
    </source>
</evidence>
<evidence type="ECO:0000256" key="14">
    <source>
        <dbReference type="ARBA" id="ARBA00022912"/>
    </source>
</evidence>
<dbReference type="GO" id="GO:0005730">
    <property type="term" value="C:nucleolus"/>
    <property type="evidence" value="ECO:0007669"/>
    <property type="project" value="UniProtKB-SubCell"/>
</dbReference>
<dbReference type="SMART" id="SM00450">
    <property type="entry name" value="RHOD"/>
    <property type="match status" value="1"/>
</dbReference>
<keyword evidence="17" id="KW-0539">Nucleus</keyword>
<dbReference type="PROSITE" id="PS50206">
    <property type="entry name" value="RHODANESE_3"/>
    <property type="match status" value="1"/>
</dbReference>
<dbReference type="NCBIfam" id="TIGR01258">
    <property type="entry name" value="pgm_1"/>
    <property type="match status" value="1"/>
</dbReference>
<evidence type="ECO:0000256" key="18">
    <source>
        <dbReference type="ARBA" id="ARBA00023306"/>
    </source>
</evidence>
<evidence type="ECO:0000256" key="17">
    <source>
        <dbReference type="ARBA" id="ARBA00023242"/>
    </source>
</evidence>
<evidence type="ECO:0000256" key="7">
    <source>
        <dbReference type="ARBA" id="ARBA00022552"/>
    </source>
</evidence>
<keyword evidence="18" id="KW-0131">Cell cycle</keyword>
<dbReference type="GO" id="GO:0000178">
    <property type="term" value="C:exosome (RNase complex)"/>
    <property type="evidence" value="ECO:0007669"/>
    <property type="project" value="UniProtKB-KW"/>
</dbReference>
<dbReference type="HAMAP" id="MF_01039">
    <property type="entry name" value="PGAM_GpmA"/>
    <property type="match status" value="1"/>
</dbReference>
<evidence type="ECO:0000256" key="8">
    <source>
        <dbReference type="ARBA" id="ARBA00022553"/>
    </source>
</evidence>
<dbReference type="GO" id="GO:0004725">
    <property type="term" value="F:protein tyrosine phosphatase activity"/>
    <property type="evidence" value="ECO:0007669"/>
    <property type="project" value="InterPro"/>
</dbReference>
<protein>
    <recommendedName>
        <fullName evidence="24">Phosphoglycerate mutase</fullName>
        <ecNumber evidence="24">5.4.2.11</ecNumber>
        <ecNumber evidence="24">5.4.2.4</ecNumber>
    </recommendedName>
</protein>
<feature type="active site" description="Proton donor/acceptor" evidence="21">
    <location>
        <position position="463"/>
    </location>
</feature>
<dbReference type="Gene3D" id="2.40.50.100">
    <property type="match status" value="1"/>
</dbReference>
<evidence type="ECO:0000259" key="26">
    <source>
        <dbReference type="PROSITE" id="PS50206"/>
    </source>
</evidence>
<dbReference type="InterPro" id="IPR003029">
    <property type="entry name" value="S1_domain"/>
</dbReference>
<dbReference type="InterPro" id="IPR013078">
    <property type="entry name" value="His_Pase_superF_clade-1"/>
</dbReference>
<keyword evidence="28" id="KW-1185">Reference proteome</keyword>
<sequence>MLLSQRVHDYNQLIREVPRHWPFYIFLTTVWIISMAVCRQCHRPGDAEESLDDKENLSARKRVRVRLFSKSSPDDEDEAVSSSKRHHGSPEEGASYHGDLETLDTATLMLFRRLRSRGRSLHTPIPDIAVMDQHLIGDFSKQHVLPVERVEHRDLHCVSSETVAALIRGQFSDVVEDFLIIDCRYPYEYNGGHIKGAVNLYTESQIQQAFLQASAGQVQINEEASSPSSSPSSSSSSSQSLRKLLVFHCEFSSERGPRLAHYLRGLDRALNALLYPVLLYPEVYLLQGGYNSFYTQCPVLHTLSCVCLVATSTCITGSSESSFVDSAGRGILTTADDQSGCSRGQHAFNLDKELASLVVSPVIRCRNFPSRFNEMAAYRLVLIRHGESCWNLENRFCGWFDADLSENGILEAKRGGKALKEEGYEFDVCYTSVLKRAIRTLWLVLENVDQMWLPVHRTWRLNERHYGALTGLNKAETAAKHGEEQVKIWRRSYDVPPPPMESDHSYYSTISQDRRYADLTEDQLPSCESLKDTIARALPFWNEEIVPQIKEGKRVLIAAHGNSLRGIVKHLEGMTEEAIMELNLPTGIPILYELDKNLKPLKPMQFLGDEETVRKAMEACLLENMSPMKLCVPGERLCSTEDCIPGAGTYLRHGYVFASLAGYVLRRNEGEEASTRGLVREACTAMLPVISVVKETEAQLLPDVGAIVTCKVTSINPRYAKVHIIYVGSTPLKDHFRGTIRKEDVRATEKDKVETYKSFRPGDIVLAKVISLGDVQSNYLLTTAENELGVVVAHSEAGVQMVPISWCEMQCPSTHSKEFRKVARVQPQYLQA</sequence>
<evidence type="ECO:0000256" key="3">
    <source>
        <dbReference type="ARBA" id="ARBA00004604"/>
    </source>
</evidence>
<organism evidence="27 28">
    <name type="scientific">Electrophorus voltai</name>
    <dbReference type="NCBI Taxonomy" id="2609070"/>
    <lineage>
        <taxon>Eukaryota</taxon>
        <taxon>Metazoa</taxon>
        <taxon>Chordata</taxon>
        <taxon>Craniata</taxon>
        <taxon>Vertebrata</taxon>
        <taxon>Euteleostomi</taxon>
        <taxon>Actinopterygii</taxon>
        <taxon>Neopterygii</taxon>
        <taxon>Teleostei</taxon>
        <taxon>Ostariophysi</taxon>
        <taxon>Gymnotiformes</taxon>
        <taxon>Gymnotoidei</taxon>
        <taxon>Gymnotidae</taxon>
        <taxon>Electrophorus</taxon>
    </lineage>
</organism>
<dbReference type="Proteomes" id="UP001239994">
    <property type="component" value="Unassembled WGS sequence"/>
</dbReference>
<dbReference type="InterPro" id="IPR025721">
    <property type="entry name" value="Exosome_cplx_N_dom"/>
</dbReference>
<reference evidence="27" key="1">
    <citation type="submission" date="2023-03" db="EMBL/GenBank/DDBJ databases">
        <title>Electrophorus voltai genome.</title>
        <authorList>
            <person name="Bian C."/>
        </authorList>
    </citation>
    <scope>NUCLEOTIDE SEQUENCE</scope>
    <source>
        <strain evidence="27">CB-2022</strain>
        <tissue evidence="27">Muscle</tissue>
    </source>
</reference>
<evidence type="ECO:0000256" key="1">
    <source>
        <dbReference type="ARBA" id="ARBA00000505"/>
    </source>
</evidence>
<name>A0AAD8ZPI4_9TELE</name>
<feature type="binding site" evidence="22">
    <location>
        <position position="436"/>
    </location>
    <ligand>
        <name>substrate</name>
    </ligand>
</feature>